<evidence type="ECO:0000313" key="3">
    <source>
        <dbReference type="Proteomes" id="UP000041254"/>
    </source>
</evidence>
<gene>
    <name evidence="2" type="ORF">Vbra_13821</name>
</gene>
<name>A0A0G4EXE5_VITBC</name>
<evidence type="ECO:0000256" key="1">
    <source>
        <dbReference type="SAM" id="MobiDB-lite"/>
    </source>
</evidence>
<organism evidence="2 3">
    <name type="scientific">Vitrella brassicaformis (strain CCMP3155)</name>
    <dbReference type="NCBI Taxonomy" id="1169540"/>
    <lineage>
        <taxon>Eukaryota</taxon>
        <taxon>Sar</taxon>
        <taxon>Alveolata</taxon>
        <taxon>Colpodellida</taxon>
        <taxon>Vitrellaceae</taxon>
        <taxon>Vitrella</taxon>
    </lineage>
</organism>
<feature type="region of interest" description="Disordered" evidence="1">
    <location>
        <begin position="156"/>
        <end position="227"/>
    </location>
</feature>
<protein>
    <submittedName>
        <fullName evidence="2">Uncharacterized protein</fullName>
    </submittedName>
</protein>
<proteinExistence type="predicted"/>
<evidence type="ECO:0000313" key="2">
    <source>
        <dbReference type="EMBL" id="CEM03356.1"/>
    </source>
</evidence>
<dbReference type="AlphaFoldDB" id="A0A0G4EXE5"/>
<dbReference type="EMBL" id="CDMY01000339">
    <property type="protein sequence ID" value="CEM03356.1"/>
    <property type="molecule type" value="Genomic_DNA"/>
</dbReference>
<feature type="compositionally biased region" description="Pro residues" evidence="1">
    <location>
        <begin position="159"/>
        <end position="169"/>
    </location>
</feature>
<dbReference type="VEuPathDB" id="CryptoDB:Vbra_13821"/>
<sequence>MDLINTRPETSCFATQQPRGCDSALRLVEDGLKGRPGTDVQRERQRLLLLKARSELAMDVDAASTKDIEKEEERELSFVLGAHNMLRTLREIHGMEGPRQEDVKKAVVQGGGAMASIEEIARRREEGNLKLKKVIISDDNGPNILLQMGLRVLPVCSKPRPPPPSPPTPAAAARRPGAKPPAAPDQPALPNMSPQAAHVGRGGRLSSCEKSADRVEGVPALPSDHRLGHSVSSGACAQSGDVLSVSAAPSVMEYGDRLVASASRSYEGISLEDPPLGPQHFSGCPHDADDAPVACPFQASPDTSGDHAAASVVGRSKDAQTPSSADGPEGCSDGDSQDLHPLILPALGVTRCDTELRTAGTVIDQGKIPARHPSSG</sequence>
<reference evidence="2 3" key="1">
    <citation type="submission" date="2014-11" db="EMBL/GenBank/DDBJ databases">
        <authorList>
            <person name="Zhu J."/>
            <person name="Qi W."/>
            <person name="Song R."/>
        </authorList>
    </citation>
    <scope>NUCLEOTIDE SEQUENCE [LARGE SCALE GENOMIC DNA]</scope>
</reference>
<feature type="region of interest" description="Disordered" evidence="1">
    <location>
        <begin position="292"/>
        <end position="339"/>
    </location>
</feature>
<dbReference type="Proteomes" id="UP000041254">
    <property type="component" value="Unassembled WGS sequence"/>
</dbReference>
<accession>A0A0G4EXE5</accession>
<keyword evidence="3" id="KW-1185">Reference proteome</keyword>
<dbReference type="InParanoid" id="A0A0G4EXE5"/>